<dbReference type="RefSeq" id="WP_348956827.1">
    <property type="nucleotide sequence ID" value="NZ_JBDZYD010000022.1"/>
</dbReference>
<evidence type="ECO:0000313" key="2">
    <source>
        <dbReference type="EMBL" id="MEQ0565731.1"/>
    </source>
</evidence>
<keyword evidence="1" id="KW-1133">Transmembrane helix</keyword>
<feature type="transmembrane region" description="Helical" evidence="1">
    <location>
        <begin position="55"/>
        <end position="77"/>
    </location>
</feature>
<keyword evidence="1" id="KW-0812">Transmembrane</keyword>
<organism evidence="2 3">
    <name type="scientific">Amycolatopsis melonis</name>
    <dbReference type="NCBI Taxonomy" id="3156488"/>
    <lineage>
        <taxon>Bacteria</taxon>
        <taxon>Bacillati</taxon>
        <taxon>Actinomycetota</taxon>
        <taxon>Actinomycetes</taxon>
        <taxon>Pseudonocardiales</taxon>
        <taxon>Pseudonocardiaceae</taxon>
        <taxon>Amycolatopsis</taxon>
    </lineage>
</organism>
<evidence type="ECO:0000256" key="1">
    <source>
        <dbReference type="SAM" id="Phobius"/>
    </source>
</evidence>
<protein>
    <submittedName>
        <fullName evidence="2">Uncharacterized protein</fullName>
    </submittedName>
</protein>
<dbReference type="EMBL" id="JBDZYD010000022">
    <property type="protein sequence ID" value="MEQ0565731.1"/>
    <property type="molecule type" value="Genomic_DNA"/>
</dbReference>
<keyword evidence="1" id="KW-0472">Membrane</keyword>
<sequence>MSGPGPQRSCRSASRLCWPVLAIAGIAPRGRILAVAFLLPVLLVEPLGLAGSIPAPVLVTTLVYGLVQAWITFAAGARLTHR</sequence>
<feature type="transmembrane region" description="Helical" evidence="1">
    <location>
        <begin position="20"/>
        <end position="43"/>
    </location>
</feature>
<keyword evidence="3" id="KW-1185">Reference proteome</keyword>
<reference evidence="2 3" key="1">
    <citation type="submission" date="2024-05" db="EMBL/GenBank/DDBJ databases">
        <authorList>
            <person name="Zhao H."/>
            <person name="Xu Y."/>
            <person name="Lin S."/>
            <person name="Spain J.C."/>
            <person name="Zhou N.-Y."/>
        </authorList>
    </citation>
    <scope>NUCLEOTIDE SEQUENCE [LARGE SCALE GENOMIC DNA]</scope>
    <source>
        <strain evidence="2 3">NEAU-NG30</strain>
    </source>
</reference>
<comment type="caution">
    <text evidence="2">The sequence shown here is derived from an EMBL/GenBank/DDBJ whole genome shotgun (WGS) entry which is preliminary data.</text>
</comment>
<gene>
    <name evidence="2" type="ORF">ABJI51_42205</name>
</gene>
<accession>A0ABV0LUA1</accession>
<name>A0ABV0LUA1_9PSEU</name>
<proteinExistence type="predicted"/>
<evidence type="ECO:0000313" key="3">
    <source>
        <dbReference type="Proteomes" id="UP001440984"/>
    </source>
</evidence>
<dbReference type="Proteomes" id="UP001440984">
    <property type="component" value="Unassembled WGS sequence"/>
</dbReference>